<protein>
    <submittedName>
        <fullName evidence="2">Dienelactone hydrolase family protein</fullName>
    </submittedName>
</protein>
<evidence type="ECO:0000256" key="1">
    <source>
        <dbReference type="SAM" id="MobiDB-lite"/>
    </source>
</evidence>
<dbReference type="AlphaFoldDB" id="A0A146FHS0"/>
<organism evidence="2 3">
    <name type="scientific">Aspergillus kawachii</name>
    <name type="common">White koji mold</name>
    <name type="synonym">Aspergillus awamori var. kawachi</name>
    <dbReference type="NCBI Taxonomy" id="1069201"/>
    <lineage>
        <taxon>Eukaryota</taxon>
        <taxon>Fungi</taxon>
        <taxon>Dikarya</taxon>
        <taxon>Ascomycota</taxon>
        <taxon>Pezizomycotina</taxon>
        <taxon>Eurotiomycetes</taxon>
        <taxon>Eurotiomycetidae</taxon>
        <taxon>Eurotiales</taxon>
        <taxon>Aspergillaceae</taxon>
        <taxon>Aspergillus</taxon>
        <taxon>Aspergillus subgen. Circumdati</taxon>
    </lineage>
</organism>
<evidence type="ECO:0000313" key="3">
    <source>
        <dbReference type="Proteomes" id="UP000075230"/>
    </source>
</evidence>
<proteinExistence type="predicted"/>
<name>A0A146FHS0_ASPKA</name>
<reference evidence="2 3" key="1">
    <citation type="journal article" date="2016" name="DNA Res.">
        <title>Genome sequence of Aspergillus luchuensis NBRC 4314.</title>
        <authorList>
            <person name="Yamada O."/>
            <person name="Machida M."/>
            <person name="Hosoyama A."/>
            <person name="Goto M."/>
            <person name="Takahashi T."/>
            <person name="Futagami T."/>
            <person name="Yamagata Y."/>
            <person name="Takeuchi M."/>
            <person name="Kobayashi T."/>
            <person name="Koike H."/>
            <person name="Abe K."/>
            <person name="Asai K."/>
            <person name="Arita M."/>
            <person name="Fujita N."/>
            <person name="Fukuda K."/>
            <person name="Higa K."/>
            <person name="Horikawa H."/>
            <person name="Ishikawa T."/>
            <person name="Jinno K."/>
            <person name="Kato Y."/>
            <person name="Kirimura K."/>
            <person name="Mizutani O."/>
            <person name="Nakasone K."/>
            <person name="Sano M."/>
            <person name="Shiraishi Y."/>
            <person name="Tsukahara M."/>
            <person name="Gomi K."/>
        </authorList>
    </citation>
    <scope>NUCLEOTIDE SEQUENCE [LARGE SCALE GENOMIC DNA]</scope>
    <source>
        <strain evidence="2 3">RIB 2604</strain>
    </source>
</reference>
<evidence type="ECO:0000313" key="2">
    <source>
        <dbReference type="EMBL" id="GAT25318.1"/>
    </source>
</evidence>
<feature type="region of interest" description="Disordered" evidence="1">
    <location>
        <begin position="1"/>
        <end position="39"/>
    </location>
</feature>
<keyword evidence="2" id="KW-0378">Hydrolase</keyword>
<gene>
    <name evidence="2" type="ORF">RIB2604_01902730</name>
</gene>
<accession>A0A146FHS0</accession>
<dbReference type="GO" id="GO:0016787">
    <property type="term" value="F:hydrolase activity"/>
    <property type="evidence" value="ECO:0007669"/>
    <property type="project" value="UniProtKB-KW"/>
</dbReference>
<comment type="caution">
    <text evidence="2">The sequence shown here is derived from an EMBL/GenBank/DDBJ whole genome shotgun (WGS) entry which is preliminary data.</text>
</comment>
<sequence length="54" mass="5318">MAGNRLSGNGDGLKNQGSVGSLAERSAGIGGNPEGVAKAGPIIGRTLLVRLQSD</sequence>
<dbReference type="Proteomes" id="UP000075230">
    <property type="component" value="Unassembled WGS sequence"/>
</dbReference>
<reference evidence="3" key="2">
    <citation type="submission" date="2016-02" db="EMBL/GenBank/DDBJ databases">
        <title>Genome sequencing of Aspergillus luchuensis NBRC 4314.</title>
        <authorList>
            <person name="Yamada O."/>
        </authorList>
    </citation>
    <scope>NUCLEOTIDE SEQUENCE [LARGE SCALE GENOMIC DNA]</scope>
    <source>
        <strain evidence="3">RIB 2604</strain>
    </source>
</reference>
<dbReference type="EMBL" id="BCWF01000019">
    <property type="protein sequence ID" value="GAT25318.1"/>
    <property type="molecule type" value="Genomic_DNA"/>
</dbReference>